<comment type="caution">
    <text evidence="1">The sequence shown here is derived from an EMBL/GenBank/DDBJ whole genome shotgun (WGS) entry which is preliminary data.</text>
</comment>
<reference evidence="1 2" key="1">
    <citation type="submission" date="2019-03" db="EMBL/GenBank/DDBJ databases">
        <title>Subsurface microbial communities from deep shales in Ohio and West Virginia, USA.</title>
        <authorList>
            <person name="Wrighton K."/>
        </authorList>
    </citation>
    <scope>NUCLEOTIDE SEQUENCE [LARGE SCALE GENOMIC DNA]</scope>
    <source>
        <strain evidence="1 2">MA284_T2</strain>
    </source>
</reference>
<name>A0A4R6LHK9_9FIRM</name>
<dbReference type="RefSeq" id="WP_133515800.1">
    <property type="nucleotide sequence ID" value="NZ_SNWX01000025.1"/>
</dbReference>
<evidence type="ECO:0000313" key="2">
    <source>
        <dbReference type="Proteomes" id="UP000295064"/>
    </source>
</evidence>
<evidence type="ECO:0000313" key="1">
    <source>
        <dbReference type="EMBL" id="TDO83385.1"/>
    </source>
</evidence>
<gene>
    <name evidence="1" type="ORF">DFR79_1259</name>
</gene>
<accession>A0A4R6LHK9</accession>
<protein>
    <recommendedName>
        <fullName evidence="3">PAS domain-containing protein</fullName>
    </recommendedName>
</protein>
<proteinExistence type="predicted"/>
<dbReference type="AlphaFoldDB" id="A0A4R6LHK9"/>
<dbReference type="EMBL" id="SNWX01000025">
    <property type="protein sequence ID" value="TDO83385.1"/>
    <property type="molecule type" value="Genomic_DNA"/>
</dbReference>
<dbReference type="Proteomes" id="UP000295064">
    <property type="component" value="Unassembled WGS sequence"/>
</dbReference>
<evidence type="ECO:0008006" key="3">
    <source>
        <dbReference type="Google" id="ProtNLM"/>
    </source>
</evidence>
<organism evidence="1 2">
    <name type="scientific">Halanaerobium saccharolyticum</name>
    <dbReference type="NCBI Taxonomy" id="43595"/>
    <lineage>
        <taxon>Bacteria</taxon>
        <taxon>Bacillati</taxon>
        <taxon>Bacillota</taxon>
        <taxon>Clostridia</taxon>
        <taxon>Halanaerobiales</taxon>
        <taxon>Halanaerobiaceae</taxon>
        <taxon>Halanaerobium</taxon>
    </lineage>
</organism>
<sequence length="98" mass="11548">MDIKSFIDIMNNKAIILDADFKIKLFNREWEDYLEINFDKSFEEMIGQNYLSEFNNLGLLSHNKVREIKSKLESLTIGDLNKFSVECLHNISKNSQKE</sequence>